<gene>
    <name evidence="10" type="ORF">Q4F26_02780</name>
</gene>
<dbReference type="Proteomes" id="UP001171751">
    <property type="component" value="Unassembled WGS sequence"/>
</dbReference>
<keyword evidence="4" id="KW-0658">Purine biosynthesis</keyword>
<dbReference type="InterPro" id="IPR013815">
    <property type="entry name" value="ATP_grasp_subdomain_1"/>
</dbReference>
<dbReference type="GO" id="GO:0046872">
    <property type="term" value="F:metal ion binding"/>
    <property type="evidence" value="ECO:0007669"/>
    <property type="project" value="InterPro"/>
</dbReference>
<name>A0AA43ZRY8_9LACT</name>
<feature type="domain" description="ATP-grasp" evidence="9">
    <location>
        <begin position="111"/>
        <end position="297"/>
    </location>
</feature>
<evidence type="ECO:0000313" key="11">
    <source>
        <dbReference type="Proteomes" id="UP001171751"/>
    </source>
</evidence>
<keyword evidence="11" id="KW-1185">Reference proteome</keyword>
<keyword evidence="3 8" id="KW-0547">Nucleotide-binding</keyword>
<organism evidence="10 11">
    <name type="scientific">Atopococcus tabaci</name>
    <dbReference type="NCBI Taxonomy" id="269774"/>
    <lineage>
        <taxon>Bacteria</taxon>
        <taxon>Bacillati</taxon>
        <taxon>Bacillota</taxon>
        <taxon>Bacilli</taxon>
        <taxon>Lactobacillales</taxon>
        <taxon>Carnobacteriaceae</taxon>
        <taxon>Atopococcus</taxon>
    </lineage>
</organism>
<comment type="pathway">
    <text evidence="7">Purine metabolism.</text>
</comment>
<sequence>MDEWIIPGRIIGVIGDNVDALYFTQTALRMGYQVYVYNEDEMNMAGSISDEHWIGSLTDRGQLKQFAQHVNCLVYTSKNIGNEMIGMMMNETYIPQGDEILSLAQDKALQKITFDSLNINVAPYSTVLSKEDVKEAAESTGYPALISNNFSKDYDYARTIISNEEEIEQLSDEMLEMTCIQESFIGAQTELNITVAVDVQGQVHPVALCETEYDKNRLKSTMNPPEIEDQLALEAYRITYQIAESFDYIGILSLDFLISESGILYVKEISPFTTLAGINTFDAQNLTQYELFVRTVTNWSVPEIKHHEASLSFPFYSGQFEKVVELLINYPEGKVYYYNETKNSHPFGHVTFTSEDQYEIQEVREKLYF</sequence>
<dbReference type="SUPFAM" id="SSF56059">
    <property type="entry name" value="Glutathione synthetase ATP-binding domain-like"/>
    <property type="match status" value="1"/>
</dbReference>
<evidence type="ECO:0000256" key="4">
    <source>
        <dbReference type="ARBA" id="ARBA00022755"/>
    </source>
</evidence>
<dbReference type="PANTHER" id="PTHR11609:SF5">
    <property type="entry name" value="PHOSPHORIBOSYLAMINOIMIDAZOLE CARBOXYLASE"/>
    <property type="match status" value="1"/>
</dbReference>
<dbReference type="InterPro" id="IPR054350">
    <property type="entry name" value="PurT/PurK_preATP-grasp"/>
</dbReference>
<dbReference type="Gene3D" id="3.30.470.20">
    <property type="entry name" value="ATP-grasp fold, B domain"/>
    <property type="match status" value="1"/>
</dbReference>
<evidence type="ECO:0000256" key="7">
    <source>
        <dbReference type="ARBA" id="ARBA00025704"/>
    </source>
</evidence>
<evidence type="ECO:0000256" key="8">
    <source>
        <dbReference type="PROSITE-ProRule" id="PRU00409"/>
    </source>
</evidence>
<dbReference type="Pfam" id="PF22660">
    <property type="entry name" value="RS_preATP-grasp-like"/>
    <property type="match status" value="1"/>
</dbReference>
<dbReference type="InterPro" id="IPR003135">
    <property type="entry name" value="ATP-grasp_carboxylate-amine"/>
</dbReference>
<evidence type="ECO:0000256" key="2">
    <source>
        <dbReference type="ARBA" id="ARBA00001946"/>
    </source>
</evidence>
<evidence type="ECO:0000256" key="3">
    <source>
        <dbReference type="ARBA" id="ARBA00022741"/>
    </source>
</evidence>
<evidence type="ECO:0000256" key="1">
    <source>
        <dbReference type="ARBA" id="ARBA00001936"/>
    </source>
</evidence>
<dbReference type="PANTHER" id="PTHR11609">
    <property type="entry name" value="PURINE BIOSYNTHESIS PROTEIN 6/7, PUR6/7"/>
    <property type="match status" value="1"/>
</dbReference>
<evidence type="ECO:0000256" key="6">
    <source>
        <dbReference type="ARBA" id="ARBA00023211"/>
    </source>
</evidence>
<keyword evidence="5 8" id="KW-0067">ATP-binding</keyword>
<evidence type="ECO:0000313" key="10">
    <source>
        <dbReference type="EMBL" id="MDO5457244.1"/>
    </source>
</evidence>
<reference evidence="10" key="1">
    <citation type="submission" date="2023-07" db="EMBL/GenBank/DDBJ databases">
        <title>Between Cages and Wild: Unraveling the Impact of Captivity on Animal Microbiomes and Antimicrobial Resistance.</title>
        <authorList>
            <person name="Schmartz G.P."/>
            <person name="Rehner J."/>
            <person name="Schuff M.J."/>
            <person name="Becker S.L."/>
            <person name="Kravczyk M."/>
            <person name="Gurevich A."/>
            <person name="Francke R."/>
            <person name="Mueller R."/>
            <person name="Keller V."/>
            <person name="Keller A."/>
        </authorList>
    </citation>
    <scope>NUCLEOTIDE SEQUENCE</scope>
    <source>
        <strain evidence="10">S39M_St_73</strain>
    </source>
</reference>
<comment type="cofactor">
    <cofactor evidence="2">
        <name>Mg(2+)</name>
        <dbReference type="ChEBI" id="CHEBI:18420"/>
    </cofactor>
</comment>
<dbReference type="SUPFAM" id="SSF52440">
    <property type="entry name" value="PreATP-grasp domain"/>
    <property type="match status" value="1"/>
</dbReference>
<dbReference type="Pfam" id="PF02222">
    <property type="entry name" value="ATP-grasp"/>
    <property type="match status" value="1"/>
</dbReference>
<dbReference type="GO" id="GO:0005829">
    <property type="term" value="C:cytosol"/>
    <property type="evidence" value="ECO:0007669"/>
    <property type="project" value="TreeGrafter"/>
</dbReference>
<dbReference type="Gene3D" id="3.30.1490.20">
    <property type="entry name" value="ATP-grasp fold, A domain"/>
    <property type="match status" value="1"/>
</dbReference>
<dbReference type="EMBL" id="JAUNQW010000007">
    <property type="protein sequence ID" value="MDO5457244.1"/>
    <property type="molecule type" value="Genomic_DNA"/>
</dbReference>
<dbReference type="PROSITE" id="PS50975">
    <property type="entry name" value="ATP_GRASP"/>
    <property type="match status" value="1"/>
</dbReference>
<comment type="caution">
    <text evidence="10">The sequence shown here is derived from an EMBL/GenBank/DDBJ whole genome shotgun (WGS) entry which is preliminary data.</text>
</comment>
<dbReference type="InterPro" id="IPR016185">
    <property type="entry name" value="PreATP-grasp_dom_sf"/>
</dbReference>
<dbReference type="Gene3D" id="3.40.50.20">
    <property type="match status" value="1"/>
</dbReference>
<dbReference type="AlphaFoldDB" id="A0AA43ZRY8"/>
<accession>A0AA43ZRY8</accession>
<protein>
    <submittedName>
        <fullName evidence="10">ATP-grasp domain-containing protein</fullName>
    </submittedName>
</protein>
<comment type="cofactor">
    <cofactor evidence="1">
        <name>Mn(2+)</name>
        <dbReference type="ChEBI" id="CHEBI:29035"/>
    </cofactor>
</comment>
<dbReference type="GO" id="GO:0006164">
    <property type="term" value="P:purine nucleotide biosynthetic process"/>
    <property type="evidence" value="ECO:0007669"/>
    <property type="project" value="UniProtKB-KW"/>
</dbReference>
<evidence type="ECO:0000259" key="9">
    <source>
        <dbReference type="PROSITE" id="PS50975"/>
    </source>
</evidence>
<evidence type="ECO:0000256" key="5">
    <source>
        <dbReference type="ARBA" id="ARBA00022840"/>
    </source>
</evidence>
<keyword evidence="6" id="KW-0464">Manganese</keyword>
<dbReference type="GO" id="GO:0005524">
    <property type="term" value="F:ATP binding"/>
    <property type="evidence" value="ECO:0007669"/>
    <property type="project" value="UniProtKB-UniRule"/>
</dbReference>
<dbReference type="InterPro" id="IPR011761">
    <property type="entry name" value="ATP-grasp"/>
</dbReference>
<proteinExistence type="predicted"/>